<protein>
    <submittedName>
        <fullName evidence="1">Uncharacterized protein</fullName>
    </submittedName>
</protein>
<proteinExistence type="predicted"/>
<sequence>MQLKTKAMYQQLVGLELSRVVETARGDFIYVLQKDLAGNIHCSWYLDDKTHTPKACVHDSSTCSSVNWCKPKSDGGGEGITAPVSPGSCLECRG</sequence>
<evidence type="ECO:0000313" key="1">
    <source>
        <dbReference type="EMBL" id="GBL63272.1"/>
    </source>
</evidence>
<accession>A0A4Y1ZRC1</accession>
<keyword evidence="2" id="KW-1185">Reference proteome</keyword>
<dbReference type="Proteomes" id="UP000499080">
    <property type="component" value="Unassembled WGS sequence"/>
</dbReference>
<dbReference type="EMBL" id="BGPR01152386">
    <property type="protein sequence ID" value="GBL63272.1"/>
    <property type="molecule type" value="Genomic_DNA"/>
</dbReference>
<gene>
    <name evidence="1" type="ORF">AVEN_66337_1</name>
</gene>
<evidence type="ECO:0000313" key="2">
    <source>
        <dbReference type="Proteomes" id="UP000499080"/>
    </source>
</evidence>
<comment type="caution">
    <text evidence="1">The sequence shown here is derived from an EMBL/GenBank/DDBJ whole genome shotgun (WGS) entry which is preliminary data.</text>
</comment>
<reference evidence="1 2" key="1">
    <citation type="journal article" date="2019" name="Sci. Rep.">
        <title>Orb-weaving spider Araneus ventricosus genome elucidates the spidroin gene catalogue.</title>
        <authorList>
            <person name="Kono N."/>
            <person name="Nakamura H."/>
            <person name="Ohtoshi R."/>
            <person name="Moran D.A.P."/>
            <person name="Shinohara A."/>
            <person name="Yoshida Y."/>
            <person name="Fujiwara M."/>
            <person name="Mori M."/>
            <person name="Tomita M."/>
            <person name="Arakawa K."/>
        </authorList>
    </citation>
    <scope>NUCLEOTIDE SEQUENCE [LARGE SCALE GENOMIC DNA]</scope>
</reference>
<dbReference type="AlphaFoldDB" id="A0A4Y1ZRC1"/>
<name>A0A4Y1ZRC1_ARAVE</name>
<organism evidence="1 2">
    <name type="scientific">Araneus ventricosus</name>
    <name type="common">Orbweaver spider</name>
    <name type="synonym">Epeira ventricosa</name>
    <dbReference type="NCBI Taxonomy" id="182803"/>
    <lineage>
        <taxon>Eukaryota</taxon>
        <taxon>Metazoa</taxon>
        <taxon>Ecdysozoa</taxon>
        <taxon>Arthropoda</taxon>
        <taxon>Chelicerata</taxon>
        <taxon>Arachnida</taxon>
        <taxon>Araneae</taxon>
        <taxon>Araneomorphae</taxon>
        <taxon>Entelegynae</taxon>
        <taxon>Araneoidea</taxon>
        <taxon>Araneidae</taxon>
        <taxon>Araneus</taxon>
    </lineage>
</organism>